<dbReference type="PANTHER" id="PTHR47782">
    <property type="entry name" value="ZN(II)2CYS6 TRANSCRIPTION FACTOR (EUROFUNG)-RELATED"/>
    <property type="match status" value="1"/>
</dbReference>
<gene>
    <name evidence="10" type="ORF">CLO192961_LOCUS441238</name>
</gene>
<name>A0ABY6V068_BIOOC</name>
<comment type="caution">
    <text evidence="10">The sequence shown here is derived from an EMBL/GenBank/DDBJ whole genome shotgun (WGS) entry which is preliminary data.</text>
</comment>
<dbReference type="CDD" id="cd00067">
    <property type="entry name" value="GAL4"/>
    <property type="match status" value="1"/>
</dbReference>
<evidence type="ECO:0000256" key="1">
    <source>
        <dbReference type="ARBA" id="ARBA00004123"/>
    </source>
</evidence>
<evidence type="ECO:0000256" key="6">
    <source>
        <dbReference type="ARBA" id="ARBA00023163"/>
    </source>
</evidence>
<evidence type="ECO:0000256" key="2">
    <source>
        <dbReference type="ARBA" id="ARBA00022723"/>
    </source>
</evidence>
<protein>
    <recommendedName>
        <fullName evidence="9">Zn(2)-C6 fungal-type domain-containing protein</fullName>
    </recommendedName>
</protein>
<keyword evidence="3" id="KW-0862">Zinc</keyword>
<keyword evidence="7" id="KW-0539">Nucleus</keyword>
<dbReference type="PROSITE" id="PS00463">
    <property type="entry name" value="ZN2_CY6_FUNGAL_1"/>
    <property type="match status" value="1"/>
</dbReference>
<dbReference type="CDD" id="cd12148">
    <property type="entry name" value="fungal_TF_MHR"/>
    <property type="match status" value="1"/>
</dbReference>
<keyword evidence="11" id="KW-1185">Reference proteome</keyword>
<dbReference type="Proteomes" id="UP000766486">
    <property type="component" value="Unassembled WGS sequence"/>
</dbReference>
<dbReference type="Pfam" id="PF00172">
    <property type="entry name" value="Zn_clus"/>
    <property type="match status" value="1"/>
</dbReference>
<evidence type="ECO:0000313" key="10">
    <source>
        <dbReference type="EMBL" id="VUC36326.1"/>
    </source>
</evidence>
<feature type="compositionally biased region" description="Basic and acidic residues" evidence="8">
    <location>
        <begin position="117"/>
        <end position="133"/>
    </location>
</feature>
<evidence type="ECO:0000256" key="3">
    <source>
        <dbReference type="ARBA" id="ARBA00022833"/>
    </source>
</evidence>
<dbReference type="SMART" id="SM00066">
    <property type="entry name" value="GAL4"/>
    <property type="match status" value="1"/>
</dbReference>
<evidence type="ECO:0000256" key="7">
    <source>
        <dbReference type="ARBA" id="ARBA00023242"/>
    </source>
</evidence>
<feature type="compositionally biased region" description="Polar residues" evidence="8">
    <location>
        <begin position="681"/>
        <end position="693"/>
    </location>
</feature>
<feature type="region of interest" description="Disordered" evidence="8">
    <location>
        <begin position="113"/>
        <end position="142"/>
    </location>
</feature>
<dbReference type="InterPro" id="IPR036864">
    <property type="entry name" value="Zn2-C6_fun-type_DNA-bd_sf"/>
</dbReference>
<dbReference type="InterPro" id="IPR052202">
    <property type="entry name" value="Yeast_MetPath_Reg"/>
</dbReference>
<dbReference type="Pfam" id="PF04082">
    <property type="entry name" value="Fungal_trans"/>
    <property type="match status" value="1"/>
</dbReference>
<dbReference type="Gene3D" id="4.10.240.10">
    <property type="entry name" value="Zn(2)-C6 fungal-type DNA-binding domain"/>
    <property type="match status" value="1"/>
</dbReference>
<dbReference type="PROSITE" id="PS50048">
    <property type="entry name" value="ZN2_CY6_FUNGAL_2"/>
    <property type="match status" value="1"/>
</dbReference>
<evidence type="ECO:0000256" key="5">
    <source>
        <dbReference type="ARBA" id="ARBA00023125"/>
    </source>
</evidence>
<dbReference type="PANTHER" id="PTHR47782:SF12">
    <property type="entry name" value="ZN(II)2CYS6 TRANSCRIPTION FACTOR (EUROFUNG)"/>
    <property type="match status" value="1"/>
</dbReference>
<accession>A0ABY6V068</accession>
<evidence type="ECO:0000313" key="11">
    <source>
        <dbReference type="Proteomes" id="UP000766486"/>
    </source>
</evidence>
<proteinExistence type="predicted"/>
<comment type="subcellular location">
    <subcellularLocation>
        <location evidence="1">Nucleus</location>
    </subcellularLocation>
</comment>
<keyword evidence="2" id="KW-0479">Metal-binding</keyword>
<evidence type="ECO:0000259" key="9">
    <source>
        <dbReference type="PROSITE" id="PS50048"/>
    </source>
</evidence>
<reference evidence="10 11" key="1">
    <citation type="submission" date="2019-06" db="EMBL/GenBank/DDBJ databases">
        <authorList>
            <person name="Broberg M."/>
        </authorList>
    </citation>
    <scope>NUCLEOTIDE SEQUENCE [LARGE SCALE GENOMIC DNA]</scope>
</reference>
<feature type="region of interest" description="Disordered" evidence="8">
    <location>
        <begin position="70"/>
        <end position="95"/>
    </location>
</feature>
<dbReference type="SMART" id="SM00906">
    <property type="entry name" value="Fungal_trans"/>
    <property type="match status" value="1"/>
</dbReference>
<feature type="region of interest" description="Disordered" evidence="8">
    <location>
        <begin position="672"/>
        <end position="695"/>
    </location>
</feature>
<keyword evidence="4" id="KW-0805">Transcription regulation</keyword>
<keyword evidence="6" id="KW-0804">Transcription</keyword>
<dbReference type="SUPFAM" id="SSF57701">
    <property type="entry name" value="Zn2/Cys6 DNA-binding domain"/>
    <property type="match status" value="1"/>
</dbReference>
<keyword evidence="5" id="KW-0238">DNA-binding</keyword>
<organism evidence="10 11">
    <name type="scientific">Bionectria ochroleuca</name>
    <name type="common">Gliocladium roseum</name>
    <dbReference type="NCBI Taxonomy" id="29856"/>
    <lineage>
        <taxon>Eukaryota</taxon>
        <taxon>Fungi</taxon>
        <taxon>Dikarya</taxon>
        <taxon>Ascomycota</taxon>
        <taxon>Pezizomycotina</taxon>
        <taxon>Sordariomycetes</taxon>
        <taxon>Hypocreomycetidae</taxon>
        <taxon>Hypocreales</taxon>
        <taxon>Bionectriaceae</taxon>
        <taxon>Clonostachys</taxon>
    </lineage>
</organism>
<dbReference type="EMBL" id="CABFNS010000928">
    <property type="protein sequence ID" value="VUC36326.1"/>
    <property type="molecule type" value="Genomic_DNA"/>
</dbReference>
<dbReference type="InterPro" id="IPR007219">
    <property type="entry name" value="XnlR_reg_dom"/>
</dbReference>
<evidence type="ECO:0000256" key="8">
    <source>
        <dbReference type="SAM" id="MobiDB-lite"/>
    </source>
</evidence>
<dbReference type="InterPro" id="IPR001138">
    <property type="entry name" value="Zn2Cys6_DnaBD"/>
</dbReference>
<evidence type="ECO:0000256" key="4">
    <source>
        <dbReference type="ARBA" id="ARBA00023015"/>
    </source>
</evidence>
<feature type="domain" description="Zn(2)-C6 fungal-type" evidence="9">
    <location>
        <begin position="3"/>
        <end position="33"/>
    </location>
</feature>
<sequence length="774" mass="86962">MQACDRCHARKTRCDRRIPQCSACERAGAECLHVDRLRQRNLPRAYLDGLEKLVQGLRDENETLRRKLAVATSPSCSQDPTEPPGHSAPARTDEQNNSYAVQNEEIHIVYTFSESTGQHDQDERQEATSREPRQQAQEGEYQPAEGISAENHDDMFSLEVGYLSLVAATGESRFLGASSGLGIASIINTIVETPPVGSAALSVSVDEWELLDKEESGLRTDGCTPSDPSFPPLAVAMRCIERYFTHTHLTFPLLHKPTFMETVERIYNEPGYYKTHAPEAFYFDMVLTIGSASAKGFKESASNSATYYDMARAKAKAALAQGGLDTLKCILFISQHGIFSNVRNASANIWHLLGIGVRICFELGLHLEPKHMGRYSKHRTEIVTFEEEMAKRCFWCLYNLDRVVSFTLGRPVAIRDEEVGVSLPSPLDDSSFGPGRPIAREMNVSHITPFLHLIRIRRIAGQILGRFWNSREGLNASIEEKIEVRRKFRENLTRWNEDTQHVISKGTTLSGRDYGTCYLSAEWYEVMFNKAMLLLYRPSPYMTQLSGGALPGESESDLSILLRAARGSILAYSTLHQNRRLNYSWITLHGVFVAGLAYVYSVGRILHQEPLHGAESSAAPDILEIIEDTRTCSKVLVAISGRWDGPCRSSELFDRLSSAVIRDALKPRARSVAQGGPQFVQRPTSSHTNPSTYQRREAEQVTEFLSSAEQETYSTPRVQEGLTWQVNDNFVADEFRQFYSSMEDQTEDPLEFPSEFLSGFTEGWPMDQSLDNFL</sequence>